<keyword evidence="4" id="KW-1185">Reference proteome</keyword>
<sequence>MEGRPCRPIFSFGPRCACGVVPIPARPSYSLHLDSGSFTAACNLSLPVAWTLQRRLSGVSRANQSSDRPDRAPVVVSNLITVTVILTMSLLQVLRREVAPLCTLGVIVANIVTKGLKQLVMQTLPASVWRRPEGSRRDSSKDPGFPSSHTSIMTFISVYFALYLGLHVGCPFKKAVVVAVVPSGTMAAARIWDKDHTIQQTIGGVAWGCCMGMWWALIGPRLRGILEWAEPQPWALVILCFGVGLPMFTKPLGMKFGRSRTRS</sequence>
<keyword evidence="1" id="KW-1133">Transmembrane helix</keyword>
<feature type="transmembrane region" description="Helical" evidence="1">
    <location>
        <begin position="204"/>
        <end position="222"/>
    </location>
</feature>
<dbReference type="Proteomes" id="UP000186817">
    <property type="component" value="Unassembled WGS sequence"/>
</dbReference>
<dbReference type="EMBL" id="LSRX01001350">
    <property type="protein sequence ID" value="OLP80741.1"/>
    <property type="molecule type" value="Genomic_DNA"/>
</dbReference>
<proteinExistence type="predicted"/>
<evidence type="ECO:0000313" key="4">
    <source>
        <dbReference type="Proteomes" id="UP000186817"/>
    </source>
</evidence>
<comment type="caution">
    <text evidence="3">The sequence shown here is derived from an EMBL/GenBank/DDBJ whole genome shotgun (WGS) entry which is preliminary data.</text>
</comment>
<gene>
    <name evidence="3" type="ORF">AK812_SmicGene38809</name>
</gene>
<keyword evidence="1" id="KW-0812">Transmembrane</keyword>
<keyword evidence="1" id="KW-0472">Membrane</keyword>
<organism evidence="3 4">
    <name type="scientific">Symbiodinium microadriaticum</name>
    <name type="common">Dinoflagellate</name>
    <name type="synonym">Zooxanthella microadriatica</name>
    <dbReference type="NCBI Taxonomy" id="2951"/>
    <lineage>
        <taxon>Eukaryota</taxon>
        <taxon>Sar</taxon>
        <taxon>Alveolata</taxon>
        <taxon>Dinophyceae</taxon>
        <taxon>Suessiales</taxon>
        <taxon>Symbiodiniaceae</taxon>
        <taxon>Symbiodinium</taxon>
    </lineage>
</organism>
<feature type="transmembrane region" description="Helical" evidence="1">
    <location>
        <begin position="72"/>
        <end position="92"/>
    </location>
</feature>
<evidence type="ECO:0000259" key="2">
    <source>
        <dbReference type="Pfam" id="PF01569"/>
    </source>
</evidence>
<dbReference type="Pfam" id="PF01569">
    <property type="entry name" value="PAP2"/>
    <property type="match status" value="1"/>
</dbReference>
<dbReference type="Gene3D" id="1.20.144.10">
    <property type="entry name" value="Phosphatidic acid phosphatase type 2/haloperoxidase"/>
    <property type="match status" value="1"/>
</dbReference>
<dbReference type="InterPro" id="IPR036938">
    <property type="entry name" value="PAP2/HPO_sf"/>
</dbReference>
<feature type="domain" description="Phosphatidic acid phosphatase type 2/haloperoxidase" evidence="2">
    <location>
        <begin position="104"/>
        <end position="218"/>
    </location>
</feature>
<evidence type="ECO:0000313" key="3">
    <source>
        <dbReference type="EMBL" id="OLP80741.1"/>
    </source>
</evidence>
<dbReference type="AlphaFoldDB" id="A0A1Q9CCU9"/>
<dbReference type="SUPFAM" id="SSF48317">
    <property type="entry name" value="Acid phosphatase/Vanadium-dependent haloperoxidase"/>
    <property type="match status" value="1"/>
</dbReference>
<reference evidence="3 4" key="1">
    <citation type="submission" date="2016-02" db="EMBL/GenBank/DDBJ databases">
        <title>Genome analysis of coral dinoflagellate symbionts highlights evolutionary adaptations to a symbiotic lifestyle.</title>
        <authorList>
            <person name="Aranda M."/>
            <person name="Li Y."/>
            <person name="Liew Y.J."/>
            <person name="Baumgarten S."/>
            <person name="Simakov O."/>
            <person name="Wilson M."/>
            <person name="Piel J."/>
            <person name="Ashoor H."/>
            <person name="Bougouffa S."/>
            <person name="Bajic V.B."/>
            <person name="Ryu T."/>
            <person name="Ravasi T."/>
            <person name="Bayer T."/>
            <person name="Micklem G."/>
            <person name="Kim H."/>
            <person name="Bhak J."/>
            <person name="Lajeunesse T.C."/>
            <person name="Voolstra C.R."/>
        </authorList>
    </citation>
    <scope>NUCLEOTIDE SEQUENCE [LARGE SCALE GENOMIC DNA]</scope>
    <source>
        <strain evidence="3 4">CCMP2467</strain>
    </source>
</reference>
<dbReference type="InterPro" id="IPR000326">
    <property type="entry name" value="PAP2/HPO"/>
</dbReference>
<protein>
    <recommendedName>
        <fullName evidence="2">Phosphatidic acid phosphatase type 2/haloperoxidase domain-containing protein</fullName>
    </recommendedName>
</protein>
<evidence type="ECO:0000256" key="1">
    <source>
        <dbReference type="SAM" id="Phobius"/>
    </source>
</evidence>
<feature type="transmembrane region" description="Helical" evidence="1">
    <location>
        <begin position="234"/>
        <end position="253"/>
    </location>
</feature>
<name>A0A1Q9CCU9_SYMMI</name>
<accession>A0A1Q9CCU9</accession>